<dbReference type="EMBL" id="JAQQBS010000031">
    <property type="protein sequence ID" value="KAK0169642.1"/>
    <property type="molecule type" value="Genomic_DNA"/>
</dbReference>
<feature type="region of interest" description="Disordered" evidence="1">
    <location>
        <begin position="1"/>
        <end position="25"/>
    </location>
</feature>
<accession>A0AA39FHE6</accession>
<sequence>MESSYPDDNDDDSSDNNSLHESSNSSLSDISIENIYDDQADVLFAPLIQYLVTGNRKQRVEDYLSIVKSWGDVEFIEHFRLSRRTAYQLIGELKRSNFIPVNNFGMKPISAEINSPGSSCHEKATTEVGRGILVEDYWQERDSDPKYCILGSELFAHVHQCVVCNPKSPLIFPPQ</sequence>
<protein>
    <submittedName>
        <fullName evidence="2">Uncharacterized protein</fullName>
    </submittedName>
</protein>
<dbReference type="AlphaFoldDB" id="A0AA39FHE6"/>
<keyword evidence="3" id="KW-1185">Reference proteome</keyword>
<evidence type="ECO:0000313" key="3">
    <source>
        <dbReference type="Proteomes" id="UP001168990"/>
    </source>
</evidence>
<name>A0AA39FHE6_9HYME</name>
<reference evidence="2" key="1">
    <citation type="journal article" date="2023" name="bioRxiv">
        <title>Scaffold-level genome assemblies of two parasitoid biocontrol wasps reveal the parthenogenesis mechanism and an associated novel virus.</title>
        <authorList>
            <person name="Inwood S."/>
            <person name="Skelly J."/>
            <person name="Guhlin J."/>
            <person name="Harrop T."/>
            <person name="Goldson S."/>
            <person name="Dearden P."/>
        </authorList>
    </citation>
    <scope>NUCLEOTIDE SEQUENCE</scope>
    <source>
        <strain evidence="2">Irish</strain>
        <tissue evidence="2">Whole body</tissue>
    </source>
</reference>
<dbReference type="Proteomes" id="UP001168990">
    <property type="component" value="Unassembled WGS sequence"/>
</dbReference>
<feature type="compositionally biased region" description="Low complexity" evidence="1">
    <location>
        <begin position="15"/>
        <end position="25"/>
    </location>
</feature>
<reference evidence="2" key="2">
    <citation type="submission" date="2023-03" db="EMBL/GenBank/DDBJ databases">
        <authorList>
            <person name="Inwood S.N."/>
            <person name="Skelly J.G."/>
            <person name="Guhlin J."/>
            <person name="Harrop T.W.R."/>
            <person name="Goldson S.G."/>
            <person name="Dearden P.K."/>
        </authorList>
    </citation>
    <scope>NUCLEOTIDE SEQUENCE</scope>
    <source>
        <strain evidence="2">Irish</strain>
        <tissue evidence="2">Whole body</tissue>
    </source>
</reference>
<comment type="caution">
    <text evidence="2">The sequence shown here is derived from an EMBL/GenBank/DDBJ whole genome shotgun (WGS) entry which is preliminary data.</text>
</comment>
<evidence type="ECO:0000256" key="1">
    <source>
        <dbReference type="SAM" id="MobiDB-lite"/>
    </source>
</evidence>
<organism evidence="2 3">
    <name type="scientific">Microctonus aethiopoides</name>
    <dbReference type="NCBI Taxonomy" id="144406"/>
    <lineage>
        <taxon>Eukaryota</taxon>
        <taxon>Metazoa</taxon>
        <taxon>Ecdysozoa</taxon>
        <taxon>Arthropoda</taxon>
        <taxon>Hexapoda</taxon>
        <taxon>Insecta</taxon>
        <taxon>Pterygota</taxon>
        <taxon>Neoptera</taxon>
        <taxon>Endopterygota</taxon>
        <taxon>Hymenoptera</taxon>
        <taxon>Apocrita</taxon>
        <taxon>Ichneumonoidea</taxon>
        <taxon>Braconidae</taxon>
        <taxon>Euphorinae</taxon>
        <taxon>Microctonus</taxon>
    </lineage>
</organism>
<gene>
    <name evidence="2" type="ORF">PV328_011768</name>
</gene>
<evidence type="ECO:0000313" key="2">
    <source>
        <dbReference type="EMBL" id="KAK0169642.1"/>
    </source>
</evidence>
<proteinExistence type="predicted"/>
<feature type="compositionally biased region" description="Acidic residues" evidence="1">
    <location>
        <begin position="1"/>
        <end position="14"/>
    </location>
</feature>